<reference evidence="7" key="1">
    <citation type="submission" date="2018-11" db="EMBL/GenBank/DDBJ databases">
        <authorList>
            <consortium name="Pathogen Informatics"/>
        </authorList>
    </citation>
    <scope>NUCLEOTIDE SEQUENCE</scope>
</reference>
<keyword evidence="8" id="KW-1185">Reference proteome</keyword>
<dbReference type="EMBL" id="CAAALY010246270">
    <property type="protein sequence ID" value="VEL33712.1"/>
    <property type="molecule type" value="Genomic_DNA"/>
</dbReference>
<dbReference type="SMART" id="SM00179">
    <property type="entry name" value="EGF_CA"/>
    <property type="match status" value="2"/>
</dbReference>
<feature type="disulfide bond" evidence="4">
    <location>
        <begin position="187"/>
        <end position="196"/>
    </location>
</feature>
<proteinExistence type="predicted"/>
<dbReference type="InterPro" id="IPR051022">
    <property type="entry name" value="Notch_Cell-Fate_Det"/>
</dbReference>
<evidence type="ECO:0000256" key="2">
    <source>
        <dbReference type="ARBA" id="ARBA00022737"/>
    </source>
</evidence>
<keyword evidence="3 4" id="KW-1015">Disulfide bond</keyword>
<accession>A0A3S5AN98</accession>
<evidence type="ECO:0000256" key="5">
    <source>
        <dbReference type="SAM" id="Phobius"/>
    </source>
</evidence>
<organism evidence="7 8">
    <name type="scientific">Protopolystoma xenopodis</name>
    <dbReference type="NCBI Taxonomy" id="117903"/>
    <lineage>
        <taxon>Eukaryota</taxon>
        <taxon>Metazoa</taxon>
        <taxon>Spiralia</taxon>
        <taxon>Lophotrochozoa</taxon>
        <taxon>Platyhelminthes</taxon>
        <taxon>Monogenea</taxon>
        <taxon>Polyopisthocotylea</taxon>
        <taxon>Polystomatidea</taxon>
        <taxon>Polystomatidae</taxon>
        <taxon>Protopolystoma</taxon>
    </lineage>
</organism>
<dbReference type="Gene3D" id="2.10.25.10">
    <property type="entry name" value="Laminin"/>
    <property type="match status" value="3"/>
</dbReference>
<evidence type="ECO:0000256" key="4">
    <source>
        <dbReference type="PROSITE-ProRule" id="PRU00076"/>
    </source>
</evidence>
<feature type="domain" description="EGF-like" evidence="6">
    <location>
        <begin position="162"/>
        <end position="197"/>
    </location>
</feature>
<evidence type="ECO:0000259" key="6">
    <source>
        <dbReference type="PROSITE" id="PS50026"/>
    </source>
</evidence>
<feature type="transmembrane region" description="Helical" evidence="5">
    <location>
        <begin position="288"/>
        <end position="312"/>
    </location>
</feature>
<feature type="disulfide bond" evidence="4">
    <location>
        <begin position="259"/>
        <end position="268"/>
    </location>
</feature>
<comment type="caution">
    <text evidence="7">The sequence shown here is derived from an EMBL/GenBank/DDBJ whole genome shotgun (WGS) entry which is preliminary data.</text>
</comment>
<keyword evidence="2" id="KW-0677">Repeat</keyword>
<dbReference type="CDD" id="cd00054">
    <property type="entry name" value="EGF_CA"/>
    <property type="match status" value="2"/>
</dbReference>
<name>A0A3S5AN98_9PLAT</name>
<sequence length="562" mass="58525">MYLTMASADKHRSETSATTTFIRLVRSHRIAYDCNPRATIDGPCSLGPCKHAGVCKARIGENLAGGRNNSSNSFDTIKGGNSSAKSSGVGHYSCDCQLGFRGALCEVVTDPCLLMPCHNGGRVSRHPQQASSPSSGTIIGLQLELPTWPHILDSATVSQNRSSSFTELVCQHGAACVDTQSGPRCFCPAGWHGARCEYDINECQESLQFRHSSGKSARVFPSPFKANQLGHIQSAGLCSPGGPGRGACMNTPGSYFCNCSLGYAGRHCEMPNLASLRPDPNPLGLTQIHVYIIVGLLAFLFIVALATIIVLACRVRGLVSGGGSSTTGGGSNSAVPHWLFNGGASLLFTGPAGSGGHQNLGSIADSGAIGVLGHGSSGYPITWRDKLRRAVIAKSSTAGSSVSLGSGKFPAPSLQLADGILVPTQGIDPSNLHLATSPAIYHPLLTAANPSGTIPAYHQQQHVLQQQQGISSSSLAQNRYTIGPTSGHKRPSLASSLAFPVLVDESGTLMIAATPLLAGSQHLGPESLDGREDSSTATATSRLFTYPSVTLGPQVSSMRLKI</sequence>
<dbReference type="SMART" id="SM00181">
    <property type="entry name" value="EGF"/>
    <property type="match status" value="3"/>
</dbReference>
<protein>
    <recommendedName>
        <fullName evidence="6">EGF-like domain-containing protein</fullName>
    </recommendedName>
</protein>
<dbReference type="AlphaFoldDB" id="A0A3S5AN98"/>
<keyword evidence="5" id="KW-0472">Membrane</keyword>
<feature type="disulfide bond" evidence="4">
    <location>
        <begin position="238"/>
        <end position="248"/>
    </location>
</feature>
<gene>
    <name evidence="7" type="ORF">PXEA_LOCUS27152</name>
</gene>
<feature type="domain" description="EGF-like" evidence="6">
    <location>
        <begin position="234"/>
        <end position="269"/>
    </location>
</feature>
<dbReference type="OrthoDB" id="6288282at2759"/>
<dbReference type="PROSITE" id="PS01186">
    <property type="entry name" value="EGF_2"/>
    <property type="match status" value="2"/>
</dbReference>
<keyword evidence="5" id="KW-0812">Transmembrane</keyword>
<dbReference type="InterPro" id="IPR000742">
    <property type="entry name" value="EGF"/>
</dbReference>
<keyword evidence="1 4" id="KW-0245">EGF-like domain</keyword>
<dbReference type="Proteomes" id="UP000784294">
    <property type="component" value="Unassembled WGS sequence"/>
</dbReference>
<dbReference type="PROSITE" id="PS50026">
    <property type="entry name" value="EGF_3"/>
    <property type="match status" value="2"/>
</dbReference>
<dbReference type="PROSITE" id="PS00010">
    <property type="entry name" value="ASX_HYDROXYL"/>
    <property type="match status" value="1"/>
</dbReference>
<dbReference type="InterPro" id="IPR000152">
    <property type="entry name" value="EGF-type_Asp/Asn_hydroxyl_site"/>
</dbReference>
<dbReference type="PROSITE" id="PS00022">
    <property type="entry name" value="EGF_1"/>
    <property type="match status" value="2"/>
</dbReference>
<dbReference type="SUPFAM" id="SSF57196">
    <property type="entry name" value="EGF/Laminin"/>
    <property type="match status" value="3"/>
</dbReference>
<keyword evidence="5" id="KW-1133">Transmembrane helix</keyword>
<dbReference type="InterPro" id="IPR001881">
    <property type="entry name" value="EGF-like_Ca-bd_dom"/>
</dbReference>
<evidence type="ECO:0000256" key="1">
    <source>
        <dbReference type="ARBA" id="ARBA00022536"/>
    </source>
</evidence>
<evidence type="ECO:0000313" key="8">
    <source>
        <dbReference type="Proteomes" id="UP000784294"/>
    </source>
</evidence>
<dbReference type="PANTHER" id="PTHR24049">
    <property type="entry name" value="CRUMBS FAMILY MEMBER"/>
    <property type="match status" value="1"/>
</dbReference>
<dbReference type="Pfam" id="PF00008">
    <property type="entry name" value="EGF"/>
    <property type="match status" value="1"/>
</dbReference>
<evidence type="ECO:0000313" key="7">
    <source>
        <dbReference type="EMBL" id="VEL33712.1"/>
    </source>
</evidence>
<comment type="caution">
    <text evidence="4">Lacks conserved residue(s) required for the propagation of feature annotation.</text>
</comment>
<evidence type="ECO:0000256" key="3">
    <source>
        <dbReference type="ARBA" id="ARBA00023157"/>
    </source>
</evidence>
<dbReference type="GO" id="GO:0005509">
    <property type="term" value="F:calcium ion binding"/>
    <property type="evidence" value="ECO:0007669"/>
    <property type="project" value="InterPro"/>
</dbReference>